<protein>
    <submittedName>
        <fullName evidence="2">Uncharacterized protein</fullName>
    </submittedName>
</protein>
<evidence type="ECO:0000313" key="3">
    <source>
        <dbReference type="Proteomes" id="UP000534783"/>
    </source>
</evidence>
<reference evidence="2 3" key="1">
    <citation type="journal article" date="2020" name="Nature">
        <title>Bacterial chemolithoautotrophy via manganese oxidation.</title>
        <authorList>
            <person name="Yu H."/>
            <person name="Leadbetter J.R."/>
        </authorList>
    </citation>
    <scope>NUCLEOTIDE SEQUENCE [LARGE SCALE GENOMIC DNA]</scope>
    <source>
        <strain evidence="2 3">Mn-1</strain>
    </source>
</reference>
<keyword evidence="3" id="KW-1185">Reference proteome</keyword>
<proteinExistence type="predicted"/>
<evidence type="ECO:0000313" key="2">
    <source>
        <dbReference type="EMBL" id="NKE71154.1"/>
    </source>
</evidence>
<feature type="transmembrane region" description="Helical" evidence="1">
    <location>
        <begin position="31"/>
        <end position="50"/>
    </location>
</feature>
<keyword evidence="1" id="KW-1133">Transmembrane helix</keyword>
<evidence type="ECO:0000256" key="1">
    <source>
        <dbReference type="SAM" id="Phobius"/>
    </source>
</evidence>
<keyword evidence="1" id="KW-0472">Membrane</keyword>
<comment type="caution">
    <text evidence="2">The sequence shown here is derived from an EMBL/GenBank/DDBJ whole genome shotgun (WGS) entry which is preliminary data.</text>
</comment>
<organism evidence="2 3">
    <name type="scientific">Candidatus Manganitrophus noduliformans</name>
    <dbReference type="NCBI Taxonomy" id="2606439"/>
    <lineage>
        <taxon>Bacteria</taxon>
        <taxon>Pseudomonadati</taxon>
        <taxon>Nitrospirota</taxon>
        <taxon>Nitrospiria</taxon>
        <taxon>Candidatus Troglogloeales</taxon>
        <taxon>Candidatus Manganitrophaceae</taxon>
        <taxon>Candidatus Manganitrophus</taxon>
    </lineage>
</organism>
<dbReference type="EMBL" id="VTOW01000002">
    <property type="protein sequence ID" value="NKE71154.1"/>
    <property type="molecule type" value="Genomic_DNA"/>
</dbReference>
<dbReference type="Proteomes" id="UP000534783">
    <property type="component" value="Unassembled WGS sequence"/>
</dbReference>
<accession>A0A7X6IB89</accession>
<dbReference type="RefSeq" id="WP_168059527.1">
    <property type="nucleotide sequence ID" value="NZ_VTOW01000002.1"/>
</dbReference>
<name>A0A7X6IB89_9BACT</name>
<dbReference type="AlphaFoldDB" id="A0A7X6IB89"/>
<gene>
    <name evidence="2" type="ORF">MNODULE_10440</name>
</gene>
<sequence>MPHSIGIYISFSSSIPLPPSMPLRLYASREYFIAFLNLPAIALTPLPMFLPFSSTLEKIFCEAEMAFYTPSLIISHQTE</sequence>
<keyword evidence="1" id="KW-0812">Transmembrane</keyword>